<evidence type="ECO:0000313" key="2">
    <source>
        <dbReference type="Proteomes" id="UP000198862"/>
    </source>
</evidence>
<dbReference type="RefSeq" id="WP_091986312.1">
    <property type="nucleotide sequence ID" value="NZ_FOLO01000027.1"/>
</dbReference>
<organism evidence="1 2">
    <name type="scientific">Pseudoalteromonas denitrificans DSM 6059</name>
    <dbReference type="NCBI Taxonomy" id="1123010"/>
    <lineage>
        <taxon>Bacteria</taxon>
        <taxon>Pseudomonadati</taxon>
        <taxon>Pseudomonadota</taxon>
        <taxon>Gammaproteobacteria</taxon>
        <taxon>Alteromonadales</taxon>
        <taxon>Pseudoalteromonadaceae</taxon>
        <taxon>Pseudoalteromonas</taxon>
    </lineage>
</organism>
<name>A0A1I1P073_9GAMM</name>
<dbReference type="STRING" id="1123010.SAMN02745724_03160"/>
<dbReference type="Proteomes" id="UP000198862">
    <property type="component" value="Unassembled WGS sequence"/>
</dbReference>
<proteinExistence type="predicted"/>
<dbReference type="EMBL" id="FOLO01000027">
    <property type="protein sequence ID" value="SFD00373.1"/>
    <property type="molecule type" value="Genomic_DNA"/>
</dbReference>
<protein>
    <recommendedName>
        <fullName evidence="3">DUF4124 domain-containing protein</fullName>
    </recommendedName>
</protein>
<gene>
    <name evidence="1" type="ORF">SAMN02745724_03160</name>
</gene>
<dbReference type="AlphaFoldDB" id="A0A1I1P073"/>
<keyword evidence="2" id="KW-1185">Reference proteome</keyword>
<sequence>MRILLFILFIISYPIHASIYKCKVDDVLSFSQFPCSKDAVEIIVKTSATSYEAGFRKNTIYSRTVIDALVQLKQVIIDLKENKLKKRLLQKQLKNKISQLNNRANKNLGEFNHQELEDNKSEITSQFTKQIKMTQDTIDSLVHSKSSILYKINSQDNILEFEQHFSSNAQSHVQQIENILQSHEIHSKIKQQQDNLRLFQLNLNNELAHAKRQSQLSNDPASFEIKSTNIKNKYNEKIRFANNKISDLLKEEKLLYKSN</sequence>
<dbReference type="OrthoDB" id="6306890at2"/>
<reference evidence="1 2" key="1">
    <citation type="submission" date="2016-10" db="EMBL/GenBank/DDBJ databases">
        <authorList>
            <person name="de Groot N.N."/>
        </authorList>
    </citation>
    <scope>NUCLEOTIDE SEQUENCE [LARGE SCALE GENOMIC DNA]</scope>
    <source>
        <strain evidence="1 2">DSM 6059</strain>
    </source>
</reference>
<evidence type="ECO:0008006" key="3">
    <source>
        <dbReference type="Google" id="ProtNLM"/>
    </source>
</evidence>
<evidence type="ECO:0000313" key="1">
    <source>
        <dbReference type="EMBL" id="SFD00373.1"/>
    </source>
</evidence>
<accession>A0A1I1P073</accession>